<evidence type="ECO:0000259" key="3">
    <source>
        <dbReference type="Pfam" id="PF14432"/>
    </source>
</evidence>
<dbReference type="PANTHER" id="PTHR47926">
    <property type="entry name" value="PENTATRICOPEPTIDE REPEAT-CONTAINING PROTEIN"/>
    <property type="match status" value="1"/>
</dbReference>
<sequence length="810" mass="89977">MAGTTHRYHACGLLQSSPSNKWRTQWPQWPQWPQSPQVSQLKLQSRGIVTGRADRAIPGPAIVSRVVSEPSEFSAICSAAESGSMEEALRLFESVRNPGSFLWNAMIRGYAGCGRYEDAIGFYWKMQVLGVRADRFTYTFVIKSCSASLLTEEGLKCHGALVKVGLHSDVFISNSLIVMYSEFGEIDSAERVFNEMPLRDLVSWNSMVRTYVSSGKRGKALSCLRSMRNTSSLEPDRIGIITALKACSTETYPKQGKEIHCYALRHGYGSDSRVCTSLIDMYCKSGNMISAERLFQCRFSRSVVTWNALIYGYTSNNHPSESLGCIIRMQYDDVKPDAVTMVSLLPSCSQLSNLSQGKSIHGAALRRGFLPHLVLETSLVDMYAKCGDLTSAERVFSQMTERNLVSWNTMINAHIHNDQNLEAVELFLDLQEKSLQPDIYTISSIVSAFSSLGLLQQAMQIHAYAVKSGYSSNTFILNSIIYLYAKCGDLRTSRRIFEGMLCRDTVSWNAMIMACAIHGEGSSATELFSRMQRDGPQPNGSTFVSILSACSISGLADEGWMYFNLMQQKYGLSPQIEHYGCMVDLIGRTGDLDFALSFVERIPLVPTARIWGSLLAASRKSKRIDVAEAAAEKIFPLKHDNTGCYIILHNLYTDLGRWDDAEKVRSSMQNHGLLRTTARSVVELDNKAYCFINGDKSHAEASLTHEVSDLLSKKIGEAGEVPSAAFNVQEALAQKKNSPCQHSVRLAVCFGLISSSPGTPVLVKKNVRICDDCHLAIKQISEVCRRHITVGDSRIYHHFKEGSCSCGDYW</sequence>
<dbReference type="InterPro" id="IPR046960">
    <property type="entry name" value="PPR_At4g14850-like_plant"/>
</dbReference>
<dbReference type="GO" id="GO:0003723">
    <property type="term" value="F:RNA binding"/>
    <property type="evidence" value="ECO:0007669"/>
    <property type="project" value="InterPro"/>
</dbReference>
<dbReference type="GO" id="GO:0008270">
    <property type="term" value="F:zinc ion binding"/>
    <property type="evidence" value="ECO:0007669"/>
    <property type="project" value="InterPro"/>
</dbReference>
<dbReference type="Gene3D" id="1.25.40.10">
    <property type="entry name" value="Tetratricopeptide repeat domain"/>
    <property type="match status" value="6"/>
</dbReference>
<evidence type="ECO:0000313" key="5">
    <source>
        <dbReference type="Proteomes" id="UP000663760"/>
    </source>
</evidence>
<dbReference type="PROSITE" id="PS51375">
    <property type="entry name" value="PPR"/>
    <property type="match status" value="5"/>
</dbReference>
<evidence type="ECO:0000313" key="4">
    <source>
        <dbReference type="EMBL" id="CAA7403529.1"/>
    </source>
</evidence>
<organism evidence="4 5">
    <name type="scientific">Spirodela intermedia</name>
    <name type="common">Intermediate duckweed</name>
    <dbReference type="NCBI Taxonomy" id="51605"/>
    <lineage>
        <taxon>Eukaryota</taxon>
        <taxon>Viridiplantae</taxon>
        <taxon>Streptophyta</taxon>
        <taxon>Embryophyta</taxon>
        <taxon>Tracheophyta</taxon>
        <taxon>Spermatophyta</taxon>
        <taxon>Magnoliopsida</taxon>
        <taxon>Liliopsida</taxon>
        <taxon>Araceae</taxon>
        <taxon>Lemnoideae</taxon>
        <taxon>Spirodela</taxon>
    </lineage>
</organism>
<dbReference type="Pfam" id="PF13041">
    <property type="entry name" value="PPR_2"/>
    <property type="match status" value="3"/>
</dbReference>
<feature type="repeat" description="PPR" evidence="2">
    <location>
        <begin position="302"/>
        <end position="336"/>
    </location>
</feature>
<dbReference type="PANTHER" id="PTHR47926:SF452">
    <property type="entry name" value="PENTATRICOPEPTIDE REPEAT-CONTAINING PROTEIN"/>
    <property type="match status" value="1"/>
</dbReference>
<name>A0A7I8L0F2_SPIIN</name>
<dbReference type="Pfam" id="PF01535">
    <property type="entry name" value="PPR"/>
    <property type="match status" value="5"/>
</dbReference>
<protein>
    <recommendedName>
        <fullName evidence="3">DYW domain-containing protein</fullName>
    </recommendedName>
</protein>
<dbReference type="FunFam" id="1.25.40.10:FF:000344">
    <property type="entry name" value="Pentatricopeptide repeat-containing protein"/>
    <property type="match status" value="1"/>
</dbReference>
<feature type="domain" description="DYW" evidence="3">
    <location>
        <begin position="723"/>
        <end position="810"/>
    </location>
</feature>
<dbReference type="Proteomes" id="UP000663760">
    <property type="component" value="Chromosome 10"/>
</dbReference>
<dbReference type="Pfam" id="PF20431">
    <property type="entry name" value="E_motif"/>
    <property type="match status" value="1"/>
</dbReference>
<reference evidence="4" key="1">
    <citation type="submission" date="2020-02" db="EMBL/GenBank/DDBJ databases">
        <authorList>
            <person name="Scholz U."/>
            <person name="Mascher M."/>
            <person name="Fiebig A."/>
        </authorList>
    </citation>
    <scope>NUCLEOTIDE SEQUENCE</scope>
</reference>
<dbReference type="FunFam" id="1.25.40.10:FF:000361">
    <property type="entry name" value="Pentatricopeptide repeat-containing protein chloroplastic"/>
    <property type="match status" value="1"/>
</dbReference>
<dbReference type="InterPro" id="IPR046848">
    <property type="entry name" value="E_motif"/>
</dbReference>
<proteinExistence type="predicted"/>
<dbReference type="InterPro" id="IPR011990">
    <property type="entry name" value="TPR-like_helical_dom_sf"/>
</dbReference>
<dbReference type="FunFam" id="1.25.40.10:FF:000090">
    <property type="entry name" value="Pentatricopeptide repeat-containing protein, chloroplastic"/>
    <property type="match status" value="1"/>
</dbReference>
<evidence type="ECO:0000256" key="1">
    <source>
        <dbReference type="ARBA" id="ARBA00022737"/>
    </source>
</evidence>
<feature type="repeat" description="PPR" evidence="2">
    <location>
        <begin position="99"/>
        <end position="133"/>
    </location>
</feature>
<evidence type="ECO:0000256" key="2">
    <source>
        <dbReference type="PROSITE-ProRule" id="PRU00708"/>
    </source>
</evidence>
<feature type="repeat" description="PPR" evidence="2">
    <location>
        <begin position="169"/>
        <end position="203"/>
    </location>
</feature>
<keyword evidence="1" id="KW-0677">Repeat</keyword>
<dbReference type="NCBIfam" id="TIGR00756">
    <property type="entry name" value="PPR"/>
    <property type="match status" value="5"/>
</dbReference>
<gene>
    <name evidence="4" type="ORF">SI8410_10014207</name>
</gene>
<dbReference type="GO" id="GO:0009451">
    <property type="term" value="P:RNA modification"/>
    <property type="evidence" value="ECO:0007669"/>
    <property type="project" value="InterPro"/>
</dbReference>
<dbReference type="OrthoDB" id="185373at2759"/>
<dbReference type="InterPro" id="IPR002885">
    <property type="entry name" value="PPR_rpt"/>
</dbReference>
<feature type="repeat" description="PPR" evidence="2">
    <location>
        <begin position="403"/>
        <end position="437"/>
    </location>
</feature>
<dbReference type="AlphaFoldDB" id="A0A7I8L0F2"/>
<dbReference type="FunFam" id="1.25.40.10:FF:000436">
    <property type="entry name" value="Pentatricopeptide repeat-containing protein At5g39350 family"/>
    <property type="match status" value="1"/>
</dbReference>
<dbReference type="InterPro" id="IPR032867">
    <property type="entry name" value="DYW_dom"/>
</dbReference>
<dbReference type="EMBL" id="LR746273">
    <property type="protein sequence ID" value="CAA7403529.1"/>
    <property type="molecule type" value="Genomic_DNA"/>
</dbReference>
<feature type="repeat" description="PPR" evidence="2">
    <location>
        <begin position="504"/>
        <end position="538"/>
    </location>
</feature>
<keyword evidence="5" id="KW-1185">Reference proteome</keyword>
<dbReference type="Pfam" id="PF14432">
    <property type="entry name" value="DYW_deaminase"/>
    <property type="match status" value="1"/>
</dbReference>
<dbReference type="SUPFAM" id="SSF48452">
    <property type="entry name" value="TPR-like"/>
    <property type="match status" value="2"/>
</dbReference>
<accession>A0A7I8L0F2</accession>